<feature type="region of interest" description="Disordered" evidence="14">
    <location>
        <begin position="25"/>
        <end position="68"/>
    </location>
</feature>
<feature type="domain" description="EGF-like" evidence="16">
    <location>
        <begin position="661"/>
        <end position="698"/>
    </location>
</feature>
<feature type="domain" description="EGF-like" evidence="16">
    <location>
        <begin position="911"/>
        <end position="948"/>
    </location>
</feature>
<comment type="function">
    <text evidence="9">Key regulator of transforming growth factor beta (TGFB1, TGFB2 and TGFB3) that controls TGF-beta activation by maintaining it in a latent state during storage in extracellular space. Associates specifically via disulfide bonds with the Latency-associated peptide (LAP), which is the regulatory chain of TGF-beta, and regulates integrin-dependent activation of TGF-beta. Outcompeted by LRRC32/GARP for binding to LAP regulatory chain of TGF-beta.</text>
</comment>
<feature type="region of interest" description="Disordered" evidence="14">
    <location>
        <begin position="1204"/>
        <end position="1230"/>
    </location>
</feature>
<feature type="domain" description="EGF-like" evidence="16">
    <location>
        <begin position="1124"/>
        <end position="1165"/>
    </location>
</feature>
<reference evidence="18" key="1">
    <citation type="submission" date="2025-08" db="UniProtKB">
        <authorList>
            <consortium name="Ensembl"/>
        </authorList>
    </citation>
    <scope>IDENTIFICATION</scope>
</reference>
<evidence type="ECO:0000313" key="18">
    <source>
        <dbReference type="Ensembl" id="ENSPCEP00000025434.1"/>
    </source>
</evidence>
<evidence type="ECO:0000259" key="16">
    <source>
        <dbReference type="PROSITE" id="PS50026"/>
    </source>
</evidence>
<feature type="domain" description="EGF-like" evidence="16">
    <location>
        <begin position="1655"/>
        <end position="1693"/>
    </location>
</feature>
<evidence type="ECO:0000256" key="6">
    <source>
        <dbReference type="ARBA" id="ARBA00022737"/>
    </source>
</evidence>
<feature type="domain" description="EGF-like" evidence="16">
    <location>
        <begin position="953"/>
        <end position="994"/>
    </location>
</feature>
<evidence type="ECO:0000313" key="19">
    <source>
        <dbReference type="Proteomes" id="UP000694393"/>
    </source>
</evidence>
<dbReference type="FunFam" id="2.10.25.10:FF:000096">
    <property type="entry name" value="Putative fibrillin 2"/>
    <property type="match status" value="1"/>
</dbReference>
<feature type="domain" description="EGF-like" evidence="16">
    <location>
        <begin position="745"/>
        <end position="786"/>
    </location>
</feature>
<dbReference type="InterPro" id="IPR009030">
    <property type="entry name" value="Growth_fac_rcpt_cys_sf"/>
</dbReference>
<dbReference type="Pfam" id="PF07645">
    <property type="entry name" value="EGF_CA"/>
    <property type="match status" value="18"/>
</dbReference>
<keyword evidence="8" id="KW-0325">Glycoprotein</keyword>
<keyword evidence="3" id="KW-0272">Extracellular matrix</keyword>
<dbReference type="Proteomes" id="UP000694393">
    <property type="component" value="Unplaced"/>
</dbReference>
<dbReference type="InterPro" id="IPR000152">
    <property type="entry name" value="EGF-type_Asp/Asn_hydroxyl_site"/>
</dbReference>
<keyword evidence="4 13" id="KW-0245">EGF-like domain</keyword>
<evidence type="ECO:0000256" key="4">
    <source>
        <dbReference type="ARBA" id="ARBA00022536"/>
    </source>
</evidence>
<dbReference type="FunFam" id="2.10.25.10:FF:000115">
    <property type="entry name" value="latent-transforming growth factor beta-binding protein 4 isoform X2"/>
    <property type="match status" value="1"/>
</dbReference>
<dbReference type="FunFam" id="2.10.25.10:FF:000046">
    <property type="entry name" value="Latent-transforming growth factor beta-binding protein 1 isoform x2"/>
    <property type="match status" value="1"/>
</dbReference>
<evidence type="ECO:0000256" key="10">
    <source>
        <dbReference type="ARBA" id="ARBA00062844"/>
    </source>
</evidence>
<accession>A0A8C8STL7</accession>
<evidence type="ECO:0000259" key="17">
    <source>
        <dbReference type="PROSITE" id="PS51364"/>
    </source>
</evidence>
<dbReference type="FunFam" id="2.10.25.10:FF:000194">
    <property type="entry name" value="Latent transforming growth factor beta binding protein 2"/>
    <property type="match status" value="1"/>
</dbReference>
<feature type="chain" id="PRO_5034881848" description="Latent-transforming growth factor beta-binding protein 1" evidence="15">
    <location>
        <begin position="28"/>
        <end position="1703"/>
    </location>
</feature>
<name>A0A8C8STL7_9SAUR</name>
<dbReference type="FunFam" id="2.10.25.10:FF:000014">
    <property type="entry name" value="Latent-transforming growth factor beta-binding protein 3"/>
    <property type="match status" value="1"/>
</dbReference>
<feature type="signal peptide" evidence="15">
    <location>
        <begin position="1"/>
        <end position="27"/>
    </location>
</feature>
<dbReference type="InterPro" id="IPR018097">
    <property type="entry name" value="EGF_Ca-bd_CS"/>
</dbReference>
<sequence length="1703" mass="182387">MQSPTLAALGLLLAALHLLGAPGPGEAAGSQMLSPAPRAQPPRPGRPQPPSPEEKRRRFLARRGERASKTASPHVCGEACCPGWSLAPKTQKCTKAICTPRCRNGGLCREPQVCTCRPGFAGHHCEQAVTPATSLGLLSGPSPHPISTPGLPPTAGNISRKAASVHWQPLTLAELQAVLRRRAAGPTDKMASLLAKHLEIQQSKTARPSAPPSTRPPRPVLCPLLCQNGGVCIRKDQCLCPPGFTGKFCHIPAARTLPEALGPKQNGDGLEGPQPLTKSVYTLPLANHQQERDGALSMVSVHVRHPPNASVTIHQVERVSDPGALGGDPANALPPARSALYSVLAQSSPRVNGYSESAGYGYCFQQLHAGECSAPLPGLRTQDICCRGAGVAWGVHECLPCPTKPANTPGLREQEVQCPKGFQRLNGSCQDVDECQEGGFCQNGLCTNVPGSFACLCQTGYILDSSRSSCISHHVISEAKGPCYRVLREGSCSLPTLRNITRQICCCSRVGKAWGWDCERCPLFGSSGFKEICPAGPGYHYSASDLRYNTRFLGLDLPRVPVGRQQGERLPITPAPSALPTTPRWSAQPMAPGGQHPVQPPPTQPAAPKTGQERPTSEPSSACERSPQICGPGRCVPRQGGYTCLCHPGFWLNPQGTHCIDVDECRQSPRPCANGRCENSVGSYRCVCSPGFRADSPGTECRDIDECIQSPRLCVQGRCENMPGSYRCICPTGYQPGPPGTGCTDIDECAQSPRPCAQGHCENTPGSYRCVCPRGFHISPAGTQCLDVDECQQSPPPCEPGRCENVAGGYRCLCPSGFRTSPLGTTCIDVDECRQTPRPCTYGRCENTAGGYQCVCPTGFRVNPQQTQCEDIDECENHLACPGQECANTAGSFQCLPCQDGYRLQHGRCTDINECTAGSPCGPHGQCSNTDGSFHCQCGQGYRAGVPGGPCTDINECLEGEYCFPHGECLNTDGSYTCLCAQGFATTPDGASCLDVDECQRGGVCEGGHCTNTDGSFDCYCRAGFRASPNKASCQDVDECQEYGDALCGTRRCENQPGSYRCTTACEPGYRAGVGGVCADVDECQEYGGALCGARRCENLLGSYRCLTVCEPGYRATASEDCVDVDECANETQCGDHAVCHNLPGSFQCLCDQGYESARDGRHCQDVNECETLQGVCGAELCENVEGSFLCICPSSSEEFDPMTGRCSHPPGPAQPSFPGRLPAPRPEPSAPVADANRQECYYEACDKVLARNTTRQECCCTLGHAWGMDCRAQPCPHPGTADHQALCPGGSGYAVTGSLAALTDVDECALFNTQLCRGGVCVNKAPGYSCYCPNGYYYETHHLECIDNDECRDEEAEPCVGGGCVNTIGSFYCACTPPLVLDGSQRRCVTNDSQALDENQAVCWQEVGPDLVCSRPRLDRQVTYTECCCLYGEAWGMDCALCPARDSDDFEALCNVLRPPSYGPARPGLGLPYEYGPEFIPPYSSPYGPELFASSAARGPPPGLRPDYDPYALGGVGGYTGSRDSPYSAPAYPAYEAADFEDLTYVDARPEEPRVPYRRPEPPRTYRPRSPPPNAEQPLSGPTWQYPSHDASPFPEQPARASETHAERFEGLQAEECGILNGCENGRCVRVPEGYTCDCHEGYRLDTAHMACLDIDECAEAPPALCLPGRCLNTDGSYRCLCPHGYILARSPHSCIPTRSRA</sequence>
<feature type="domain" description="TB" evidence="17">
    <location>
        <begin position="481"/>
        <end position="533"/>
    </location>
</feature>
<feature type="compositionally biased region" description="Pro residues" evidence="14">
    <location>
        <begin position="38"/>
        <end position="51"/>
    </location>
</feature>
<feature type="disulfide bond" evidence="13">
    <location>
        <begin position="98"/>
        <end position="108"/>
    </location>
</feature>
<dbReference type="PROSITE" id="PS00010">
    <property type="entry name" value="ASX_HYDROXYL"/>
    <property type="match status" value="12"/>
</dbReference>
<dbReference type="InterPro" id="IPR036773">
    <property type="entry name" value="TB_dom_sf"/>
</dbReference>
<evidence type="ECO:0000256" key="13">
    <source>
        <dbReference type="PROSITE-ProRule" id="PRU00076"/>
    </source>
</evidence>
<evidence type="ECO:0000256" key="14">
    <source>
        <dbReference type="SAM" id="MobiDB-lite"/>
    </source>
</evidence>
<evidence type="ECO:0000256" key="12">
    <source>
        <dbReference type="ARBA" id="ARBA00075443"/>
    </source>
</evidence>
<dbReference type="InterPro" id="IPR052080">
    <property type="entry name" value="vWF_C/EGF_Fibrillin"/>
</dbReference>
<dbReference type="Gene3D" id="3.90.290.10">
    <property type="entry name" value="TGF-beta binding (TB) domain"/>
    <property type="match status" value="4"/>
</dbReference>
<dbReference type="PROSITE" id="PS01186">
    <property type="entry name" value="EGF_2"/>
    <property type="match status" value="10"/>
</dbReference>
<dbReference type="Pfam" id="PF00683">
    <property type="entry name" value="TB"/>
    <property type="match status" value="3"/>
</dbReference>
<evidence type="ECO:0000256" key="7">
    <source>
        <dbReference type="ARBA" id="ARBA00023157"/>
    </source>
</evidence>
<keyword evidence="19" id="KW-1185">Reference proteome</keyword>
<evidence type="ECO:0000256" key="3">
    <source>
        <dbReference type="ARBA" id="ARBA00022530"/>
    </source>
</evidence>
<dbReference type="PANTHER" id="PTHR47333:SF4">
    <property type="entry name" value="EGF-LIKE DOMAIN-CONTAINING PROTEIN"/>
    <property type="match status" value="1"/>
</dbReference>
<evidence type="ECO:0000256" key="9">
    <source>
        <dbReference type="ARBA" id="ARBA00059743"/>
    </source>
</evidence>
<dbReference type="FunFam" id="2.10.25.10:FF:000160">
    <property type="entry name" value="latent-transforming growth factor beta-binding protein 4 isoform X2"/>
    <property type="match status" value="1"/>
</dbReference>
<evidence type="ECO:0000256" key="5">
    <source>
        <dbReference type="ARBA" id="ARBA00022729"/>
    </source>
</evidence>
<dbReference type="SUPFAM" id="SSF57196">
    <property type="entry name" value="EGF/Laminin"/>
    <property type="match status" value="5"/>
</dbReference>
<organism evidence="18 19">
    <name type="scientific">Pelusios castaneus</name>
    <name type="common">West African mud turtle</name>
    <dbReference type="NCBI Taxonomy" id="367368"/>
    <lineage>
        <taxon>Eukaryota</taxon>
        <taxon>Metazoa</taxon>
        <taxon>Chordata</taxon>
        <taxon>Craniata</taxon>
        <taxon>Vertebrata</taxon>
        <taxon>Euteleostomi</taxon>
        <taxon>Archelosauria</taxon>
        <taxon>Testudinata</taxon>
        <taxon>Testudines</taxon>
        <taxon>Pleurodira</taxon>
        <taxon>Pelomedusidae</taxon>
        <taxon>Pelusios</taxon>
    </lineage>
</organism>
<evidence type="ECO:0000256" key="2">
    <source>
        <dbReference type="ARBA" id="ARBA00022525"/>
    </source>
</evidence>
<dbReference type="PROSITE" id="PS50026">
    <property type="entry name" value="EGF_3"/>
    <property type="match status" value="15"/>
</dbReference>
<feature type="domain" description="EGF-like" evidence="16">
    <location>
        <begin position="995"/>
        <end position="1035"/>
    </location>
</feature>
<dbReference type="PANTHER" id="PTHR47333">
    <property type="entry name" value="VON WILLEBRAND FACTOR C AND EGF DOMAIN-CONTAINING PROTEIN"/>
    <property type="match status" value="1"/>
</dbReference>
<feature type="disulfide bond" evidence="13">
    <location>
        <begin position="240"/>
        <end position="249"/>
    </location>
</feature>
<feature type="domain" description="EGF-like" evidence="16">
    <location>
        <begin position="431"/>
        <end position="467"/>
    </location>
</feature>
<feature type="compositionally biased region" description="Basic and acidic residues" evidence="14">
    <location>
        <begin position="1549"/>
        <end position="1565"/>
    </location>
</feature>
<feature type="domain" description="TB" evidence="17">
    <location>
        <begin position="1402"/>
        <end position="1455"/>
    </location>
</feature>
<keyword evidence="7 13" id="KW-1015">Disulfide bond</keyword>
<dbReference type="SMART" id="SM00179">
    <property type="entry name" value="EGF_CA"/>
    <property type="match status" value="20"/>
</dbReference>
<dbReference type="FunFam" id="3.90.290.10:FF:000001">
    <property type="entry name" value="Latent-transforming growth factor beta-binding protein 3 isoform 1"/>
    <property type="match status" value="1"/>
</dbReference>
<feature type="domain" description="EGF-like" evidence="16">
    <location>
        <begin position="94"/>
        <end position="126"/>
    </location>
</feature>
<protein>
    <recommendedName>
        <fullName evidence="11">Latent-transforming growth factor beta-binding protein 1</fullName>
    </recommendedName>
    <alternativeName>
        <fullName evidence="12">Transforming growth factor beta-1-binding protein 1</fullName>
    </alternativeName>
</protein>
<comment type="subcellular location">
    <subcellularLocation>
        <location evidence="1">Secreted</location>
        <location evidence="1">Extracellular space</location>
        <location evidence="1">Extracellular matrix</location>
    </subcellularLocation>
</comment>
<dbReference type="FunFam" id="2.10.25.10:FF:000019">
    <property type="entry name" value="latent-transforming growth factor beta-binding protein 1 isoform X2"/>
    <property type="match status" value="1"/>
</dbReference>
<dbReference type="SMART" id="SM00181">
    <property type="entry name" value="EGF"/>
    <property type="match status" value="21"/>
</dbReference>
<dbReference type="Gene3D" id="2.10.25.10">
    <property type="entry name" value="Laminin"/>
    <property type="match status" value="21"/>
</dbReference>
<evidence type="ECO:0000256" key="8">
    <source>
        <dbReference type="ARBA" id="ARBA00023180"/>
    </source>
</evidence>
<comment type="caution">
    <text evidence="13">Lacks conserved residue(s) required for the propagation of feature annotation.</text>
</comment>
<dbReference type="CDD" id="cd00054">
    <property type="entry name" value="EGF_CA"/>
    <property type="match status" value="13"/>
</dbReference>
<feature type="domain" description="EGF-like" evidence="16">
    <location>
        <begin position="829"/>
        <end position="870"/>
    </location>
</feature>
<feature type="domain" description="EGF-like" evidence="16">
    <location>
        <begin position="218"/>
        <end position="250"/>
    </location>
</feature>
<dbReference type="Pfam" id="PF00008">
    <property type="entry name" value="EGF"/>
    <property type="match status" value="2"/>
</dbReference>
<dbReference type="InterPro" id="IPR017878">
    <property type="entry name" value="TB_dom"/>
</dbReference>
<dbReference type="SUPFAM" id="SSF57581">
    <property type="entry name" value="TB module/8-cys domain"/>
    <property type="match status" value="4"/>
</dbReference>
<dbReference type="InterPro" id="IPR049883">
    <property type="entry name" value="NOTCH1_EGF-like"/>
</dbReference>
<dbReference type="GO" id="GO:0031012">
    <property type="term" value="C:extracellular matrix"/>
    <property type="evidence" value="ECO:0007669"/>
    <property type="project" value="UniProtKB-ARBA"/>
</dbReference>
<feature type="region of interest" description="Disordered" evidence="14">
    <location>
        <begin position="564"/>
        <end position="628"/>
    </location>
</feature>
<feature type="domain" description="EGF-like" evidence="16">
    <location>
        <begin position="1614"/>
        <end position="1650"/>
    </location>
</feature>
<dbReference type="SUPFAM" id="SSF57184">
    <property type="entry name" value="Growth factor receptor domain"/>
    <property type="match status" value="5"/>
</dbReference>
<dbReference type="InterPro" id="IPR001881">
    <property type="entry name" value="EGF-like_Ca-bd_dom"/>
</dbReference>
<feature type="domain" description="EGF-like" evidence="16">
    <location>
        <begin position="1305"/>
        <end position="1343"/>
    </location>
</feature>
<feature type="domain" description="EGF-like" evidence="16">
    <location>
        <begin position="703"/>
        <end position="744"/>
    </location>
</feature>
<feature type="compositionally biased region" description="Pro residues" evidence="14">
    <location>
        <begin position="1210"/>
        <end position="1230"/>
    </location>
</feature>
<dbReference type="FunFam" id="3.90.290.10:FF:000004">
    <property type="entry name" value="latent-transforming growth factor beta-binding protein 1 isoform X1"/>
    <property type="match status" value="1"/>
</dbReference>
<feature type="region of interest" description="Disordered" evidence="14">
    <location>
        <begin position="1546"/>
        <end position="1604"/>
    </location>
</feature>
<dbReference type="FunFam" id="2.10.25.10:FF:000017">
    <property type="entry name" value="latent-transforming growth factor beta-binding protein 4 isoform X1"/>
    <property type="match status" value="8"/>
</dbReference>
<comment type="subunit">
    <text evidence="10">Interacts with TGFB1; associates via disulfide bonds with the Latency-associated peptide chain (LAP) regulatory chain of TGFB1, leading to regulate activation of TGF-beta-1. LTBP1 does not bind directly to TGF-beta-1, the active chain of TGFB1. Interacts (via C-terminal domain) with FBN1 (via N-terminal domain). Interacts with FBN2. Interacts with ADAMTSL2. Interacts with EFEMP2.</text>
</comment>
<dbReference type="Ensembl" id="ENSPCET00000026285.1">
    <property type="protein sequence ID" value="ENSPCEP00000025434.1"/>
    <property type="gene ID" value="ENSPCEG00000019178.1"/>
</dbReference>
<reference evidence="18" key="2">
    <citation type="submission" date="2025-09" db="UniProtKB">
        <authorList>
            <consortium name="Ensembl"/>
        </authorList>
    </citation>
    <scope>IDENTIFICATION</scope>
</reference>
<evidence type="ECO:0000256" key="11">
    <source>
        <dbReference type="ARBA" id="ARBA00072992"/>
    </source>
</evidence>
<dbReference type="InterPro" id="IPR000742">
    <property type="entry name" value="EGF"/>
</dbReference>
<feature type="domain" description="TB" evidence="17">
    <location>
        <begin position="361"/>
        <end position="403"/>
    </location>
</feature>
<keyword evidence="5 15" id="KW-0732">Signal</keyword>
<keyword evidence="2" id="KW-0964">Secreted</keyword>
<keyword evidence="6" id="KW-0677">Repeat</keyword>
<evidence type="ECO:0000256" key="15">
    <source>
        <dbReference type="SAM" id="SignalP"/>
    </source>
</evidence>
<dbReference type="PROSITE" id="PS51364">
    <property type="entry name" value="TB"/>
    <property type="match status" value="4"/>
</dbReference>
<dbReference type="PROSITE" id="PS01187">
    <property type="entry name" value="EGF_CA"/>
    <property type="match status" value="9"/>
</dbReference>
<dbReference type="FunFam" id="2.10.25.10:FF:000005">
    <property type="entry name" value="Fibrillin 2"/>
    <property type="match status" value="1"/>
</dbReference>
<dbReference type="PROSITE" id="PS00022">
    <property type="entry name" value="EGF_1"/>
    <property type="match status" value="2"/>
</dbReference>
<dbReference type="GO" id="GO:0005509">
    <property type="term" value="F:calcium ion binding"/>
    <property type="evidence" value="ECO:0007669"/>
    <property type="project" value="InterPro"/>
</dbReference>
<feature type="compositionally biased region" description="Pro residues" evidence="14">
    <location>
        <begin position="1566"/>
        <end position="1576"/>
    </location>
</feature>
<feature type="disulfide bond" evidence="13">
    <location>
        <begin position="222"/>
        <end position="232"/>
    </location>
</feature>
<feature type="compositionally biased region" description="Basic and acidic residues" evidence="14">
    <location>
        <begin position="52"/>
        <end position="68"/>
    </location>
</feature>
<feature type="compositionally biased region" description="Low complexity" evidence="14">
    <location>
        <begin position="25"/>
        <end position="37"/>
    </location>
</feature>
<feature type="domain" description="TB" evidence="17">
    <location>
        <begin position="1246"/>
        <end position="1288"/>
    </location>
</feature>
<proteinExistence type="predicted"/>
<evidence type="ECO:0000256" key="1">
    <source>
        <dbReference type="ARBA" id="ARBA00004498"/>
    </source>
</evidence>
<feature type="domain" description="EGF-like" evidence="16">
    <location>
        <begin position="787"/>
        <end position="828"/>
    </location>
</feature>
<feature type="disulfide bond" evidence="13">
    <location>
        <begin position="116"/>
        <end position="125"/>
    </location>
</feature>